<name>A0A2S8BCE6_9MYCO</name>
<evidence type="ECO:0000313" key="3">
    <source>
        <dbReference type="Proteomes" id="UP000238296"/>
    </source>
</evidence>
<reference evidence="2 3" key="1">
    <citation type="journal article" date="2017" name="Int. J. Syst. Evol. Microbiol.">
        <title>Mycobacterium talmoniae sp. nov., a slowly growing mycobacterium isolated from human respiratory samples.</title>
        <authorList>
            <person name="Davidson R.M."/>
            <person name="DeGroote M.A."/>
            <person name="Marola J.L."/>
            <person name="Buss S."/>
            <person name="Jones V."/>
            <person name="McNeil M.R."/>
            <person name="Freifeld A.G."/>
            <person name="Elaine Epperson L."/>
            <person name="Hasan N.A."/>
            <person name="Jackson M."/>
            <person name="Iwen P.C."/>
            <person name="Salfinger M."/>
            <person name="Strong M."/>
        </authorList>
    </citation>
    <scope>NUCLEOTIDE SEQUENCE [LARGE SCALE GENOMIC DNA]</scope>
    <source>
        <strain evidence="2 3">ATCC BAA-2683</strain>
    </source>
</reference>
<evidence type="ECO:0000313" key="2">
    <source>
        <dbReference type="EMBL" id="PQM44321.1"/>
    </source>
</evidence>
<dbReference type="Proteomes" id="UP000238296">
    <property type="component" value="Unassembled WGS sequence"/>
</dbReference>
<dbReference type="EMBL" id="PPEA01000850">
    <property type="protein sequence ID" value="PQM44321.1"/>
    <property type="molecule type" value="Genomic_DNA"/>
</dbReference>
<gene>
    <name evidence="2" type="ORF">C1Y40_05522</name>
</gene>
<proteinExistence type="predicted"/>
<protein>
    <submittedName>
        <fullName evidence="2">Uncharacterized protein</fullName>
    </submittedName>
</protein>
<organism evidence="2 3">
    <name type="scientific">Mycobacterium talmoniae</name>
    <dbReference type="NCBI Taxonomy" id="1858794"/>
    <lineage>
        <taxon>Bacteria</taxon>
        <taxon>Bacillati</taxon>
        <taxon>Actinomycetota</taxon>
        <taxon>Actinomycetes</taxon>
        <taxon>Mycobacteriales</taxon>
        <taxon>Mycobacteriaceae</taxon>
        <taxon>Mycobacterium</taxon>
    </lineage>
</organism>
<feature type="region of interest" description="Disordered" evidence="1">
    <location>
        <begin position="1"/>
        <end position="32"/>
    </location>
</feature>
<accession>A0A2S8BCE6</accession>
<feature type="compositionally biased region" description="Polar residues" evidence="1">
    <location>
        <begin position="1"/>
        <end position="25"/>
    </location>
</feature>
<evidence type="ECO:0000256" key="1">
    <source>
        <dbReference type="SAM" id="MobiDB-lite"/>
    </source>
</evidence>
<dbReference type="AlphaFoldDB" id="A0A2S8BCE6"/>
<comment type="caution">
    <text evidence="2">The sequence shown here is derived from an EMBL/GenBank/DDBJ whole genome shotgun (WGS) entry which is preliminary data.</text>
</comment>
<sequence>MGSPATSTRSTRVLTKNPTSSSSAGSRRPAIGNPTATSLLAASLANNTAKAACTTMKLVALCSRAAAAMLCCRAAGQSTGTLAPRWSATGG</sequence>